<proteinExistence type="predicted"/>
<name>A0ACC3TXM7_9ASCO</name>
<dbReference type="Proteomes" id="UP001489719">
    <property type="component" value="Unassembled WGS sequence"/>
</dbReference>
<gene>
    <name evidence="1" type="ORF">V1517DRAFT_370846</name>
</gene>
<keyword evidence="2" id="KW-1185">Reference proteome</keyword>
<protein>
    <submittedName>
        <fullName evidence="1">Uncharacterized protein</fullName>
    </submittedName>
</protein>
<dbReference type="EMBL" id="MU970038">
    <property type="protein sequence ID" value="KAK9325788.1"/>
    <property type="molecule type" value="Genomic_DNA"/>
</dbReference>
<organism evidence="1 2">
    <name type="scientific">Lipomyces orientalis</name>
    <dbReference type="NCBI Taxonomy" id="1233043"/>
    <lineage>
        <taxon>Eukaryota</taxon>
        <taxon>Fungi</taxon>
        <taxon>Dikarya</taxon>
        <taxon>Ascomycota</taxon>
        <taxon>Saccharomycotina</taxon>
        <taxon>Lipomycetes</taxon>
        <taxon>Lipomycetales</taxon>
        <taxon>Lipomycetaceae</taxon>
        <taxon>Lipomyces</taxon>
    </lineage>
</organism>
<comment type="caution">
    <text evidence="1">The sequence shown here is derived from an EMBL/GenBank/DDBJ whole genome shotgun (WGS) entry which is preliminary data.</text>
</comment>
<accession>A0ACC3TXM7</accession>
<evidence type="ECO:0000313" key="2">
    <source>
        <dbReference type="Proteomes" id="UP001489719"/>
    </source>
</evidence>
<evidence type="ECO:0000313" key="1">
    <source>
        <dbReference type="EMBL" id="KAK9325788.1"/>
    </source>
</evidence>
<reference evidence="2" key="1">
    <citation type="journal article" date="2024" name="Front. Bioeng. Biotechnol.">
        <title>Genome-scale model development and genomic sequencing of the oleaginous clade Lipomyces.</title>
        <authorList>
            <person name="Czajka J.J."/>
            <person name="Han Y."/>
            <person name="Kim J."/>
            <person name="Mondo S.J."/>
            <person name="Hofstad B.A."/>
            <person name="Robles A."/>
            <person name="Haridas S."/>
            <person name="Riley R."/>
            <person name="LaButti K."/>
            <person name="Pangilinan J."/>
            <person name="Andreopoulos W."/>
            <person name="Lipzen A."/>
            <person name="Yan J."/>
            <person name="Wang M."/>
            <person name="Ng V."/>
            <person name="Grigoriev I.V."/>
            <person name="Spatafora J.W."/>
            <person name="Magnuson J.K."/>
            <person name="Baker S.E."/>
            <person name="Pomraning K.R."/>
        </authorList>
    </citation>
    <scope>NUCLEOTIDE SEQUENCE [LARGE SCALE GENOMIC DNA]</scope>
    <source>
        <strain evidence="2">CBS 10300</strain>
    </source>
</reference>
<sequence>MRHRVFNSIFDCGAGSVPSAQGRRTLATQTKKRRKTALNGFVDRILTQRSDATGEGASIRASYNATLGQFLLPISDVPSLPKKYFNQHPFYVPDDVGRLTGLLAPTTDSFEARYKTRDRDSPSNIVLNYTSRGDFEAVRKEKLSLLLAYRPTIVIEDPTLLGADKKTRLRDVLKTILASESIDSSRELWNEALKDFLTTDKERQAAICLLTSEVIVPESETLLHDWKKIEFIYTDSWRRLRTATKEGIELFYQLCRHVSTSFAAKQQSTSADHDVAQILESTANSLLKSYHLDGLPESCVEPYIKALLAVGNLNLPLNMILNSRIVGFSPDPALVIDFLVELCKGYGVRTPSDAPLTAIDDLIEHHMGLFRPYFISRRNPPSGISFLLERYDMTLDEVYSLFNLCLRSHYKQHCLRVNERRFLRKIYDACRDDKHLGSESERLKVAKANCMFMLSRLTEELGDVSSGTEETYAELMATCDEQLAEGRIARASLQD</sequence>